<protein>
    <submittedName>
        <fullName evidence="4">Tetratricopeptide repeat protein</fullName>
    </submittedName>
</protein>
<dbReference type="PROSITE" id="PS50005">
    <property type="entry name" value="TPR"/>
    <property type="match status" value="3"/>
</dbReference>
<dbReference type="SMART" id="SM00028">
    <property type="entry name" value="TPR"/>
    <property type="match status" value="5"/>
</dbReference>
<evidence type="ECO:0000313" key="5">
    <source>
        <dbReference type="Proteomes" id="UP000315724"/>
    </source>
</evidence>
<name>A0A517QKB6_9PLAN</name>
<dbReference type="Proteomes" id="UP000315724">
    <property type="component" value="Chromosome"/>
</dbReference>
<dbReference type="InterPro" id="IPR051685">
    <property type="entry name" value="Ycf3/AcsC/BcsC/TPR_MFPF"/>
</dbReference>
<organism evidence="4 5">
    <name type="scientific">Thalassoglobus polymorphus</name>
    <dbReference type="NCBI Taxonomy" id="2527994"/>
    <lineage>
        <taxon>Bacteria</taxon>
        <taxon>Pseudomonadati</taxon>
        <taxon>Planctomycetota</taxon>
        <taxon>Planctomycetia</taxon>
        <taxon>Planctomycetales</taxon>
        <taxon>Planctomycetaceae</taxon>
        <taxon>Thalassoglobus</taxon>
    </lineage>
</organism>
<keyword evidence="2 3" id="KW-0802">TPR repeat</keyword>
<feature type="repeat" description="TPR" evidence="3">
    <location>
        <begin position="38"/>
        <end position="71"/>
    </location>
</feature>
<evidence type="ECO:0000256" key="3">
    <source>
        <dbReference type="PROSITE-ProRule" id="PRU00339"/>
    </source>
</evidence>
<dbReference type="SUPFAM" id="SSF48452">
    <property type="entry name" value="TPR-like"/>
    <property type="match status" value="1"/>
</dbReference>
<dbReference type="Pfam" id="PF13181">
    <property type="entry name" value="TPR_8"/>
    <property type="match status" value="1"/>
</dbReference>
<dbReference type="KEGG" id="tpol:Mal48_13210"/>
<dbReference type="EMBL" id="CP036267">
    <property type="protein sequence ID" value="QDT32080.1"/>
    <property type="molecule type" value="Genomic_DNA"/>
</dbReference>
<dbReference type="PANTHER" id="PTHR44943:SF8">
    <property type="entry name" value="TPR REPEAT-CONTAINING PROTEIN MJ0263"/>
    <property type="match status" value="1"/>
</dbReference>
<gene>
    <name evidence="4" type="ORF">Mal48_13210</name>
</gene>
<evidence type="ECO:0000256" key="2">
    <source>
        <dbReference type="ARBA" id="ARBA00022803"/>
    </source>
</evidence>
<dbReference type="InterPro" id="IPR011990">
    <property type="entry name" value="TPR-like_helical_dom_sf"/>
</dbReference>
<evidence type="ECO:0000313" key="4">
    <source>
        <dbReference type="EMBL" id="QDT32080.1"/>
    </source>
</evidence>
<reference evidence="4 5" key="1">
    <citation type="submission" date="2019-02" db="EMBL/GenBank/DDBJ databases">
        <title>Deep-cultivation of Planctomycetes and their phenomic and genomic characterization uncovers novel biology.</title>
        <authorList>
            <person name="Wiegand S."/>
            <person name="Jogler M."/>
            <person name="Boedeker C."/>
            <person name="Pinto D."/>
            <person name="Vollmers J."/>
            <person name="Rivas-Marin E."/>
            <person name="Kohn T."/>
            <person name="Peeters S.H."/>
            <person name="Heuer A."/>
            <person name="Rast P."/>
            <person name="Oberbeckmann S."/>
            <person name="Bunk B."/>
            <person name="Jeske O."/>
            <person name="Meyerdierks A."/>
            <person name="Storesund J.E."/>
            <person name="Kallscheuer N."/>
            <person name="Luecker S."/>
            <person name="Lage O.M."/>
            <person name="Pohl T."/>
            <person name="Merkel B.J."/>
            <person name="Hornburger P."/>
            <person name="Mueller R.-W."/>
            <person name="Bruemmer F."/>
            <person name="Labrenz M."/>
            <person name="Spormann A.M."/>
            <person name="Op den Camp H."/>
            <person name="Overmann J."/>
            <person name="Amann R."/>
            <person name="Jetten M.S.M."/>
            <person name="Mascher T."/>
            <person name="Medema M.H."/>
            <person name="Devos D.P."/>
            <person name="Kaster A.-K."/>
            <person name="Ovreas L."/>
            <person name="Rohde M."/>
            <person name="Galperin M.Y."/>
            <person name="Jogler C."/>
        </authorList>
    </citation>
    <scope>NUCLEOTIDE SEQUENCE [LARGE SCALE GENOMIC DNA]</scope>
    <source>
        <strain evidence="4 5">Mal48</strain>
    </source>
</reference>
<dbReference type="InterPro" id="IPR019734">
    <property type="entry name" value="TPR_rpt"/>
</dbReference>
<keyword evidence="1" id="KW-0677">Repeat</keyword>
<keyword evidence="5" id="KW-1185">Reference proteome</keyword>
<feature type="repeat" description="TPR" evidence="3">
    <location>
        <begin position="106"/>
        <end position="139"/>
    </location>
</feature>
<dbReference type="PANTHER" id="PTHR44943">
    <property type="entry name" value="CELLULOSE SYNTHASE OPERON PROTEIN C"/>
    <property type="match status" value="1"/>
</dbReference>
<accession>A0A517QKB6</accession>
<dbReference type="PROSITE" id="PS50293">
    <property type="entry name" value="TPR_REGION"/>
    <property type="match status" value="1"/>
</dbReference>
<sequence length="313" mass="35684">MPTADETYADAKKCIQEKRFADAIQSLEQTIQEDSQHLLAHESLAGLCFLTKNYDRAIQLFQRVQALDPKNIGALVNVGALQNKKKDYTAAVKTLRLALSKDRRCPEAYYNLGIAQRGLHQNSMAVSAYKEAIRLRPDFVEAYTNLGNVLLEMKNHSQAILQFRKALEVQPDFERAKIGLCAAQEQTEQAKSAISPFGRLVDMEQVEKMNRTVAKHLHLTPQQRFEDREDVHKLAKDSELQAIELLKQIKEELSPIILELSRLSSEETSGRIWEAGLKKCQAASRRFSLCLENLNETTDKLTEHEKEIQRYSE</sequence>
<dbReference type="AlphaFoldDB" id="A0A517QKB6"/>
<dbReference type="Pfam" id="PF00515">
    <property type="entry name" value="TPR_1"/>
    <property type="match status" value="1"/>
</dbReference>
<feature type="repeat" description="TPR" evidence="3">
    <location>
        <begin position="140"/>
        <end position="173"/>
    </location>
</feature>
<dbReference type="Pfam" id="PF14559">
    <property type="entry name" value="TPR_19"/>
    <property type="match status" value="1"/>
</dbReference>
<dbReference type="Gene3D" id="1.25.40.10">
    <property type="entry name" value="Tetratricopeptide repeat domain"/>
    <property type="match status" value="2"/>
</dbReference>
<evidence type="ECO:0000256" key="1">
    <source>
        <dbReference type="ARBA" id="ARBA00022737"/>
    </source>
</evidence>
<proteinExistence type="predicted"/>